<organism evidence="1 2">
    <name type="scientific">Trifolium medium</name>
    <dbReference type="NCBI Taxonomy" id="97028"/>
    <lineage>
        <taxon>Eukaryota</taxon>
        <taxon>Viridiplantae</taxon>
        <taxon>Streptophyta</taxon>
        <taxon>Embryophyta</taxon>
        <taxon>Tracheophyta</taxon>
        <taxon>Spermatophyta</taxon>
        <taxon>Magnoliopsida</taxon>
        <taxon>eudicotyledons</taxon>
        <taxon>Gunneridae</taxon>
        <taxon>Pentapetalae</taxon>
        <taxon>rosids</taxon>
        <taxon>fabids</taxon>
        <taxon>Fabales</taxon>
        <taxon>Fabaceae</taxon>
        <taxon>Papilionoideae</taxon>
        <taxon>50 kb inversion clade</taxon>
        <taxon>NPAAA clade</taxon>
        <taxon>Hologalegina</taxon>
        <taxon>IRL clade</taxon>
        <taxon>Trifolieae</taxon>
        <taxon>Trifolium</taxon>
    </lineage>
</organism>
<accession>A0A392S3B8</accession>
<evidence type="ECO:0000313" key="2">
    <source>
        <dbReference type="Proteomes" id="UP000265520"/>
    </source>
</evidence>
<sequence length="91" mass="10436">MTITLDDVACLLHLPIICDFYTPTSLTEEEAAALAVELLGVNVQFAAKETRKQRCGYFSQQWLFENHYKKNVTLRHLRCDHLATTVAMCQF</sequence>
<name>A0A392S3B8_9FABA</name>
<protein>
    <submittedName>
        <fullName evidence="1">Serine/threonine-protein phosphatase 7 long form-like protein</fullName>
    </submittedName>
</protein>
<evidence type="ECO:0000313" key="1">
    <source>
        <dbReference type="EMBL" id="MCI43348.1"/>
    </source>
</evidence>
<dbReference type="Proteomes" id="UP000265520">
    <property type="component" value="Unassembled WGS sequence"/>
</dbReference>
<proteinExistence type="predicted"/>
<dbReference type="AlphaFoldDB" id="A0A392S3B8"/>
<reference evidence="1 2" key="1">
    <citation type="journal article" date="2018" name="Front. Plant Sci.">
        <title>Red Clover (Trifolium pratense) and Zigzag Clover (T. medium) - A Picture of Genomic Similarities and Differences.</title>
        <authorList>
            <person name="Dluhosova J."/>
            <person name="Istvanek J."/>
            <person name="Nedelnik J."/>
            <person name="Repkova J."/>
        </authorList>
    </citation>
    <scope>NUCLEOTIDE SEQUENCE [LARGE SCALE GENOMIC DNA]</scope>
    <source>
        <strain evidence="2">cv. 10/8</strain>
        <tissue evidence="1">Leaf</tissue>
    </source>
</reference>
<comment type="caution">
    <text evidence="1">The sequence shown here is derived from an EMBL/GenBank/DDBJ whole genome shotgun (WGS) entry which is preliminary data.</text>
</comment>
<keyword evidence="2" id="KW-1185">Reference proteome</keyword>
<dbReference type="EMBL" id="LXQA010316120">
    <property type="protein sequence ID" value="MCI43348.1"/>
    <property type="molecule type" value="Genomic_DNA"/>
</dbReference>